<proteinExistence type="predicted"/>
<dbReference type="Pfam" id="PF04255">
    <property type="entry name" value="DUF433"/>
    <property type="match status" value="1"/>
</dbReference>
<dbReference type="InterPro" id="IPR036388">
    <property type="entry name" value="WH-like_DNA-bd_sf"/>
</dbReference>
<dbReference type="InterPro" id="IPR009057">
    <property type="entry name" value="Homeodomain-like_sf"/>
</dbReference>
<organism evidence="1 2">
    <name type="scientific">Geodia barretti</name>
    <name type="common">Barrett's horny sponge</name>
    <dbReference type="NCBI Taxonomy" id="519541"/>
    <lineage>
        <taxon>Eukaryota</taxon>
        <taxon>Metazoa</taxon>
        <taxon>Porifera</taxon>
        <taxon>Demospongiae</taxon>
        <taxon>Heteroscleromorpha</taxon>
        <taxon>Tetractinellida</taxon>
        <taxon>Astrophorina</taxon>
        <taxon>Geodiidae</taxon>
        <taxon>Geodia</taxon>
    </lineage>
</organism>
<dbReference type="InterPro" id="IPR007367">
    <property type="entry name" value="DUF433"/>
</dbReference>
<dbReference type="SUPFAM" id="SSF46689">
    <property type="entry name" value="Homeodomain-like"/>
    <property type="match status" value="1"/>
</dbReference>
<dbReference type="EMBL" id="CASHTH010000612">
    <property type="protein sequence ID" value="CAI8005484.1"/>
    <property type="molecule type" value="Genomic_DNA"/>
</dbReference>
<gene>
    <name evidence="1" type="ORF">GBAR_LOCUS4272</name>
</gene>
<name>A0AA35W2W3_GEOBA</name>
<sequence length="90" mass="10242">MTTQEKSETQPLSWEDCPGVARNPRRVGGAWTFGNTRLPLYIVFQNLASGATIEEVAQWFEGITEQQVKEVLAHLARMLEQDRVKEEPPE</sequence>
<evidence type="ECO:0000313" key="1">
    <source>
        <dbReference type="EMBL" id="CAI8005484.1"/>
    </source>
</evidence>
<accession>A0AA35W2W3</accession>
<comment type="caution">
    <text evidence="1">The sequence shown here is derived from an EMBL/GenBank/DDBJ whole genome shotgun (WGS) entry which is preliminary data.</text>
</comment>
<dbReference type="Proteomes" id="UP001174909">
    <property type="component" value="Unassembled WGS sequence"/>
</dbReference>
<dbReference type="AlphaFoldDB" id="A0AA35W2W3"/>
<evidence type="ECO:0008006" key="3">
    <source>
        <dbReference type="Google" id="ProtNLM"/>
    </source>
</evidence>
<dbReference type="Gene3D" id="1.10.10.10">
    <property type="entry name" value="Winged helix-like DNA-binding domain superfamily/Winged helix DNA-binding domain"/>
    <property type="match status" value="1"/>
</dbReference>
<keyword evidence="2" id="KW-1185">Reference proteome</keyword>
<evidence type="ECO:0000313" key="2">
    <source>
        <dbReference type="Proteomes" id="UP001174909"/>
    </source>
</evidence>
<reference evidence="1" key="1">
    <citation type="submission" date="2023-03" db="EMBL/GenBank/DDBJ databases">
        <authorList>
            <person name="Steffen K."/>
            <person name="Cardenas P."/>
        </authorList>
    </citation>
    <scope>NUCLEOTIDE SEQUENCE</scope>
</reference>
<protein>
    <recommendedName>
        <fullName evidence="3">DUF433 domain-containing protein</fullName>
    </recommendedName>
</protein>